<gene>
    <name evidence="10" type="primary">ehuD</name>
    <name evidence="10" type="ORF">JFN88_13700</name>
</gene>
<reference evidence="10" key="1">
    <citation type="submission" date="2020-12" db="EMBL/GenBank/DDBJ databases">
        <authorList>
            <person name="Huq M.A."/>
        </authorList>
    </citation>
    <scope>NUCLEOTIDE SEQUENCE</scope>
    <source>
        <strain evidence="10">MAHUQ-46</strain>
    </source>
</reference>
<evidence type="ECO:0000259" key="9">
    <source>
        <dbReference type="PROSITE" id="PS50928"/>
    </source>
</evidence>
<evidence type="ECO:0000256" key="6">
    <source>
        <dbReference type="ARBA" id="ARBA00022989"/>
    </source>
</evidence>
<dbReference type="GO" id="GO:0006865">
    <property type="term" value="P:amino acid transport"/>
    <property type="evidence" value="ECO:0007669"/>
    <property type="project" value="UniProtKB-KW"/>
</dbReference>
<dbReference type="GO" id="GO:0022857">
    <property type="term" value="F:transmembrane transporter activity"/>
    <property type="evidence" value="ECO:0007669"/>
    <property type="project" value="InterPro"/>
</dbReference>
<evidence type="ECO:0000256" key="7">
    <source>
        <dbReference type="ARBA" id="ARBA00023136"/>
    </source>
</evidence>
<dbReference type="Pfam" id="PF00528">
    <property type="entry name" value="BPD_transp_1"/>
    <property type="match status" value="1"/>
</dbReference>
<feature type="domain" description="ABC transmembrane type-1" evidence="9">
    <location>
        <begin position="18"/>
        <end position="207"/>
    </location>
</feature>
<dbReference type="InterPro" id="IPR010065">
    <property type="entry name" value="AA_ABC_transptr_permease_3TM"/>
</dbReference>
<keyword evidence="3" id="KW-1003">Cell membrane</keyword>
<proteinExistence type="inferred from homology"/>
<dbReference type="InterPro" id="IPR035906">
    <property type="entry name" value="MetI-like_sf"/>
</dbReference>
<keyword evidence="11" id="KW-1185">Reference proteome</keyword>
<sequence length="220" mass="24559">MWDWSYAASILPRLLSALQVTFVATAWSFVLACTLGLVLAVLSRSRFVVIRLTVNGVSEFIRRTPLLVQIFFLFYSIPLLTGISLSALATGIIGLGLHYSTYMSQVYRSGIEGIDKGQWEAAKALNFTPVRTWSAIILPQAVPPILPIMGNYLIVIFKETPLLAAITVVELLTTAKNINARDWRPFEPYTIVGVLFLLISLAVAFLAGWLENRIKHRYSR</sequence>
<evidence type="ECO:0000256" key="2">
    <source>
        <dbReference type="ARBA" id="ARBA00022448"/>
    </source>
</evidence>
<comment type="caution">
    <text evidence="10">The sequence shown here is derived from an EMBL/GenBank/DDBJ whole genome shotgun (WGS) entry which is preliminary data.</text>
</comment>
<keyword evidence="5" id="KW-0029">Amino-acid transport</keyword>
<dbReference type="InterPro" id="IPR014341">
    <property type="entry name" value="Ectoine_EhuD"/>
</dbReference>
<evidence type="ECO:0000256" key="4">
    <source>
        <dbReference type="ARBA" id="ARBA00022692"/>
    </source>
</evidence>
<dbReference type="NCBIfam" id="TIGR01726">
    <property type="entry name" value="HEQRo_perm_3TM"/>
    <property type="match status" value="1"/>
</dbReference>
<feature type="transmembrane region" description="Helical" evidence="8">
    <location>
        <begin position="189"/>
        <end position="210"/>
    </location>
</feature>
<protein>
    <submittedName>
        <fullName evidence="10">Ectoine/hydroxyectoine ABC transporter permease subunit EhuD</fullName>
    </submittedName>
</protein>
<evidence type="ECO:0000256" key="8">
    <source>
        <dbReference type="RuleBase" id="RU363032"/>
    </source>
</evidence>
<dbReference type="GO" id="GO:0043190">
    <property type="term" value="C:ATP-binding cassette (ABC) transporter complex"/>
    <property type="evidence" value="ECO:0007669"/>
    <property type="project" value="InterPro"/>
</dbReference>
<dbReference type="Gene3D" id="1.10.3720.10">
    <property type="entry name" value="MetI-like"/>
    <property type="match status" value="1"/>
</dbReference>
<dbReference type="RefSeq" id="WP_199019846.1">
    <property type="nucleotide sequence ID" value="NZ_JAELUP010000065.1"/>
</dbReference>
<keyword evidence="2 8" id="KW-0813">Transport</keyword>
<keyword evidence="4 8" id="KW-0812">Transmembrane</keyword>
<evidence type="ECO:0000313" key="10">
    <source>
        <dbReference type="EMBL" id="MBJ6362326.1"/>
    </source>
</evidence>
<evidence type="ECO:0000256" key="1">
    <source>
        <dbReference type="ARBA" id="ARBA00004651"/>
    </source>
</evidence>
<dbReference type="CDD" id="cd06261">
    <property type="entry name" value="TM_PBP2"/>
    <property type="match status" value="1"/>
</dbReference>
<feature type="transmembrane region" description="Helical" evidence="8">
    <location>
        <begin position="70"/>
        <end position="97"/>
    </location>
</feature>
<comment type="subcellular location">
    <subcellularLocation>
        <location evidence="1 8">Cell membrane</location>
        <topology evidence="1 8">Multi-pass membrane protein</topology>
    </subcellularLocation>
</comment>
<dbReference type="AlphaFoldDB" id="A0A934IZZ1"/>
<feature type="transmembrane region" description="Helical" evidence="8">
    <location>
        <begin position="20"/>
        <end position="42"/>
    </location>
</feature>
<dbReference type="Proteomes" id="UP000640274">
    <property type="component" value="Unassembled WGS sequence"/>
</dbReference>
<accession>A0A934IZZ1</accession>
<keyword evidence="6 8" id="KW-1133">Transmembrane helix</keyword>
<evidence type="ECO:0000313" key="11">
    <source>
        <dbReference type="Proteomes" id="UP000640274"/>
    </source>
</evidence>
<name>A0A934IZZ1_9BACL</name>
<dbReference type="NCBIfam" id="TIGR03003">
    <property type="entry name" value="ectoine_ehuD"/>
    <property type="match status" value="1"/>
</dbReference>
<dbReference type="InterPro" id="IPR000515">
    <property type="entry name" value="MetI-like"/>
</dbReference>
<comment type="similarity">
    <text evidence="8">Belongs to the binding-protein-dependent transport system permease family.</text>
</comment>
<dbReference type="PANTHER" id="PTHR30614">
    <property type="entry name" value="MEMBRANE COMPONENT OF AMINO ACID ABC TRANSPORTER"/>
    <property type="match status" value="1"/>
</dbReference>
<keyword evidence="7 8" id="KW-0472">Membrane</keyword>
<evidence type="ECO:0000256" key="3">
    <source>
        <dbReference type="ARBA" id="ARBA00022475"/>
    </source>
</evidence>
<evidence type="ECO:0000256" key="5">
    <source>
        <dbReference type="ARBA" id="ARBA00022970"/>
    </source>
</evidence>
<dbReference type="SUPFAM" id="SSF161098">
    <property type="entry name" value="MetI-like"/>
    <property type="match status" value="1"/>
</dbReference>
<dbReference type="PANTHER" id="PTHR30614:SF0">
    <property type="entry name" value="L-CYSTINE TRANSPORT SYSTEM PERMEASE PROTEIN TCYL"/>
    <property type="match status" value="1"/>
</dbReference>
<dbReference type="InterPro" id="IPR043429">
    <property type="entry name" value="ArtM/GltK/GlnP/TcyL/YhdX-like"/>
</dbReference>
<organism evidence="10 11">
    <name type="scientific">Paenibacillus roseus</name>
    <dbReference type="NCBI Taxonomy" id="2798579"/>
    <lineage>
        <taxon>Bacteria</taxon>
        <taxon>Bacillati</taxon>
        <taxon>Bacillota</taxon>
        <taxon>Bacilli</taxon>
        <taxon>Bacillales</taxon>
        <taxon>Paenibacillaceae</taxon>
        <taxon>Paenibacillus</taxon>
    </lineage>
</organism>
<dbReference type="PROSITE" id="PS50928">
    <property type="entry name" value="ABC_TM1"/>
    <property type="match status" value="1"/>
</dbReference>
<dbReference type="EMBL" id="JAELUP010000065">
    <property type="protein sequence ID" value="MBJ6362326.1"/>
    <property type="molecule type" value="Genomic_DNA"/>
</dbReference>